<dbReference type="EMBL" id="JAPDFW010000054">
    <property type="protein sequence ID" value="KAJ5078175.1"/>
    <property type="molecule type" value="Genomic_DNA"/>
</dbReference>
<dbReference type="PANTHER" id="PTHR19848:SF8">
    <property type="entry name" value="F-BOX AND WD REPEAT DOMAIN CONTAINING 7"/>
    <property type="match status" value="1"/>
</dbReference>
<dbReference type="SUPFAM" id="SSF54695">
    <property type="entry name" value="POZ domain"/>
    <property type="match status" value="1"/>
</dbReference>
<reference evidence="4" key="1">
    <citation type="submission" date="2022-10" db="EMBL/GenBank/DDBJ databases">
        <title>Novel sulphate-reducing endosymbionts in the free-living metamonad Anaeramoeba.</title>
        <authorList>
            <person name="Jerlstrom-Hultqvist J."/>
            <person name="Cepicka I."/>
            <person name="Gallot-Lavallee L."/>
            <person name="Salas-Leiva D."/>
            <person name="Curtis B.A."/>
            <person name="Zahonova K."/>
            <person name="Pipaliya S."/>
            <person name="Dacks J."/>
            <person name="Roger A.J."/>
        </authorList>
    </citation>
    <scope>NUCLEOTIDE SEQUENCE</scope>
    <source>
        <strain evidence="4">BMAN</strain>
    </source>
</reference>
<dbReference type="InterPro" id="IPR011333">
    <property type="entry name" value="SKP1/BTB/POZ_sf"/>
</dbReference>
<evidence type="ECO:0000259" key="3">
    <source>
        <dbReference type="PROSITE" id="PS50097"/>
    </source>
</evidence>
<dbReference type="SMART" id="SM00320">
    <property type="entry name" value="WD40"/>
    <property type="match status" value="5"/>
</dbReference>
<evidence type="ECO:0000313" key="4">
    <source>
        <dbReference type="EMBL" id="KAJ5078175.1"/>
    </source>
</evidence>
<keyword evidence="2" id="KW-0677">Repeat</keyword>
<evidence type="ECO:0000256" key="2">
    <source>
        <dbReference type="ARBA" id="ARBA00022737"/>
    </source>
</evidence>
<comment type="caution">
    <text evidence="4">The sequence shown here is derived from an EMBL/GenBank/DDBJ whole genome shotgun (WGS) entry which is preliminary data.</text>
</comment>
<evidence type="ECO:0000256" key="1">
    <source>
        <dbReference type="ARBA" id="ARBA00022574"/>
    </source>
</evidence>
<dbReference type="Gene3D" id="2.130.10.10">
    <property type="entry name" value="YVTN repeat-like/Quinoprotein amine dehydrogenase"/>
    <property type="match status" value="1"/>
</dbReference>
<dbReference type="InterPro" id="IPR015943">
    <property type="entry name" value="WD40/YVTN_repeat-like_dom_sf"/>
</dbReference>
<name>A0A9Q0LT24_ANAIG</name>
<protein>
    <recommendedName>
        <fullName evidence="3">BTB domain-containing protein</fullName>
    </recommendedName>
</protein>
<dbReference type="Gene3D" id="3.30.710.10">
    <property type="entry name" value="Potassium Channel Kv1.1, Chain A"/>
    <property type="match status" value="1"/>
</dbReference>
<feature type="domain" description="BTB" evidence="3">
    <location>
        <begin position="433"/>
        <end position="496"/>
    </location>
</feature>
<evidence type="ECO:0000313" key="5">
    <source>
        <dbReference type="Proteomes" id="UP001149090"/>
    </source>
</evidence>
<keyword evidence="1" id="KW-0853">WD repeat</keyword>
<dbReference type="SUPFAM" id="SSF50998">
    <property type="entry name" value="Quinoprotein alcohol dehydrogenase-like"/>
    <property type="match status" value="1"/>
</dbReference>
<dbReference type="Proteomes" id="UP001149090">
    <property type="component" value="Unassembled WGS sequence"/>
</dbReference>
<dbReference type="AlphaFoldDB" id="A0A9Q0LT24"/>
<gene>
    <name evidence="4" type="ORF">M0811_04963</name>
</gene>
<dbReference type="InterPro" id="IPR000210">
    <property type="entry name" value="BTB/POZ_dom"/>
</dbReference>
<dbReference type="PROSITE" id="PS50097">
    <property type="entry name" value="BTB"/>
    <property type="match status" value="1"/>
</dbReference>
<dbReference type="OrthoDB" id="7668193at2759"/>
<dbReference type="InterPro" id="IPR001680">
    <property type="entry name" value="WD40_rpt"/>
</dbReference>
<dbReference type="Pfam" id="PF00651">
    <property type="entry name" value="BTB"/>
    <property type="match status" value="1"/>
</dbReference>
<dbReference type="InterPro" id="IPR011047">
    <property type="entry name" value="Quinoprotein_ADH-like_sf"/>
</dbReference>
<keyword evidence="5" id="KW-1185">Reference proteome</keyword>
<accession>A0A9Q0LT24</accession>
<sequence>MSKAFKKLFKHRKKKQQTEKINISKKKEEETSIFEPKEIKLLNPHSAEVRCVFISEDNCLYSGSFANDVIKHKLKNDSFKKIWQTKTSSYIFSLSIYLGRLYATGSSIFCFDPKNGDMKWSYSKGLNGYSFVNVWYKGSLFVGGADTFLRKFQLDNNEELIEIQKVKNNGRIWSIKFYDDKLYTSSSNGSIIEWDYETFQQRRLISGSPVGAWGLEISNSVIFSCGKDGEIQTIDLPTGNPIRKFNEKQSAIIDSCLYKNLLFTCGDSGVVFCFNILTEKLVARFKTEAKNWTITVSNDRLYAGTTNSKIYVFDIAELNPFNCLSQDLKQLFSRQELCDNSIQTLEGTVNFHDYFVRKRLEIENINKFQSVFLSKKQEEIETFFEWIYTGFTKNNELVSGILKEMSINFFNQKNNQKALQKDLKKMYEDDDSKEFTIFVDSKPIKIHKFILLSRSDLYRGMFLSVTEDNSNKVTDYSGKSFKAVGALVYFLYLGKLPKYLKKSTLEELQDAIDYYQLNENSNLPTEIEKLLK</sequence>
<dbReference type="PANTHER" id="PTHR19848">
    <property type="entry name" value="WD40 REPEAT PROTEIN"/>
    <property type="match status" value="1"/>
</dbReference>
<dbReference type="CDD" id="cd18186">
    <property type="entry name" value="BTB_POZ_ZBTB_KLHL-like"/>
    <property type="match status" value="1"/>
</dbReference>
<proteinExistence type="predicted"/>
<organism evidence="4 5">
    <name type="scientific">Anaeramoeba ignava</name>
    <name type="common">Anaerobic marine amoeba</name>
    <dbReference type="NCBI Taxonomy" id="1746090"/>
    <lineage>
        <taxon>Eukaryota</taxon>
        <taxon>Metamonada</taxon>
        <taxon>Anaeramoebidae</taxon>
        <taxon>Anaeramoeba</taxon>
    </lineage>
</organism>